<accession>A0A511NA74</accession>
<dbReference type="RefSeq" id="WP_146889890.1">
    <property type="nucleotide sequence ID" value="NZ_BJXB01000034.1"/>
</dbReference>
<keyword evidence="2" id="KW-1185">Reference proteome</keyword>
<dbReference type="EMBL" id="BJXB01000034">
    <property type="protein sequence ID" value="GEM49398.1"/>
    <property type="molecule type" value="Genomic_DNA"/>
</dbReference>
<protein>
    <submittedName>
        <fullName evidence="1">Uncharacterized protein</fullName>
    </submittedName>
</protein>
<dbReference type="AlphaFoldDB" id="A0A511NA74"/>
<dbReference type="OrthoDB" id="69565at2"/>
<evidence type="ECO:0000313" key="2">
    <source>
        <dbReference type="Proteomes" id="UP000321306"/>
    </source>
</evidence>
<reference evidence="1 2" key="1">
    <citation type="submission" date="2019-07" db="EMBL/GenBank/DDBJ databases">
        <title>Whole genome shotgun sequence of Deinococcus cellulosilyticus NBRC 106333.</title>
        <authorList>
            <person name="Hosoyama A."/>
            <person name="Uohara A."/>
            <person name="Ohji S."/>
            <person name="Ichikawa N."/>
        </authorList>
    </citation>
    <scope>NUCLEOTIDE SEQUENCE [LARGE SCALE GENOMIC DNA]</scope>
    <source>
        <strain evidence="1 2">NBRC 106333</strain>
    </source>
</reference>
<comment type="caution">
    <text evidence="1">The sequence shown here is derived from an EMBL/GenBank/DDBJ whole genome shotgun (WGS) entry which is preliminary data.</text>
</comment>
<proteinExistence type="predicted"/>
<sequence length="167" mass="19410">MERPIEQLLLEYQDYVLAYRLKRLVGGKLGPKTGKLSLQEYARIRLRRMELARKLVSTGMEPGELSELDDLTDQMNYGFWYNPRYVSEFLHAVLFAGRDALFFEEEGFLKLLTPAELQRLGGGTRELYNKYSACFRLATPGVNPEVLERIYEVIEKSHVPLFIDELQ</sequence>
<gene>
    <name evidence="1" type="ORF">DC3_50330</name>
</gene>
<evidence type="ECO:0000313" key="1">
    <source>
        <dbReference type="EMBL" id="GEM49398.1"/>
    </source>
</evidence>
<organism evidence="1 2">
    <name type="scientific">Deinococcus cellulosilyticus (strain DSM 18568 / NBRC 106333 / KACC 11606 / 5516J-15)</name>
    <dbReference type="NCBI Taxonomy" id="1223518"/>
    <lineage>
        <taxon>Bacteria</taxon>
        <taxon>Thermotogati</taxon>
        <taxon>Deinococcota</taxon>
        <taxon>Deinococci</taxon>
        <taxon>Deinococcales</taxon>
        <taxon>Deinococcaceae</taxon>
        <taxon>Deinococcus</taxon>
    </lineage>
</organism>
<name>A0A511NA74_DEIC1</name>
<dbReference type="Proteomes" id="UP000321306">
    <property type="component" value="Unassembled WGS sequence"/>
</dbReference>